<reference evidence="2 3" key="1">
    <citation type="submission" date="2020-08" db="EMBL/GenBank/DDBJ databases">
        <title>Genome Sequencing of Nocardia wallacei strain FMUON74 and assembly.</title>
        <authorList>
            <person name="Toyokawa M."/>
            <person name="Uesaka K."/>
        </authorList>
    </citation>
    <scope>NUCLEOTIDE SEQUENCE [LARGE SCALE GENOMIC DNA]</scope>
    <source>
        <strain evidence="2 3">FMUON74</strain>
    </source>
</reference>
<dbReference type="InterPro" id="IPR010982">
    <property type="entry name" value="Lambda_DNA-bd_dom_sf"/>
</dbReference>
<dbReference type="SMART" id="SM00530">
    <property type="entry name" value="HTH_XRE"/>
    <property type="match status" value="1"/>
</dbReference>
<gene>
    <name evidence="2" type="ORF">NWFMUON74_05140</name>
</gene>
<sequence>MADRSELAAFLRARRARLRPRDVGLPDGLNRRTPGLRRQEVAQLAGLSVDYYIRLEQARGSRPSRQVLAALARALLLSADEREYLFRTAGENPPPHAGPNRVVPASVRIVLDNLTATPAYVVDAAYEILAWNAAAVPFIGDLDALPGQERNMIRWIFRRPDDHPHWDDESATAFARATVADLRAAYARYPGNRALAELVTELLGTAPRFARMWSEHEVEVRRGHRKSVRHPVFGPLEFECQVLHISDTDQRMILYCADPGSAADAVFRRIGSSAPAS</sequence>
<evidence type="ECO:0000259" key="1">
    <source>
        <dbReference type="PROSITE" id="PS50943"/>
    </source>
</evidence>
<dbReference type="InterPro" id="IPR041413">
    <property type="entry name" value="MLTR_LBD"/>
</dbReference>
<dbReference type="PROSITE" id="PS50943">
    <property type="entry name" value="HTH_CROC1"/>
    <property type="match status" value="1"/>
</dbReference>
<dbReference type="Proteomes" id="UP000516173">
    <property type="component" value="Chromosome"/>
</dbReference>
<dbReference type="InterPro" id="IPR001387">
    <property type="entry name" value="Cro/C1-type_HTH"/>
</dbReference>
<protein>
    <submittedName>
        <fullName evidence="2">Transcriptional regulator</fullName>
    </submittedName>
</protein>
<dbReference type="Gene3D" id="3.30.450.180">
    <property type="match status" value="1"/>
</dbReference>
<dbReference type="Pfam" id="PF13560">
    <property type="entry name" value="HTH_31"/>
    <property type="match status" value="1"/>
</dbReference>
<dbReference type="AlphaFoldDB" id="A0A7G1KC52"/>
<keyword evidence="3" id="KW-1185">Reference proteome</keyword>
<dbReference type="SUPFAM" id="SSF47413">
    <property type="entry name" value="lambda repressor-like DNA-binding domains"/>
    <property type="match status" value="1"/>
</dbReference>
<proteinExistence type="predicted"/>
<dbReference type="GO" id="GO:0003677">
    <property type="term" value="F:DNA binding"/>
    <property type="evidence" value="ECO:0007669"/>
    <property type="project" value="InterPro"/>
</dbReference>
<evidence type="ECO:0000313" key="3">
    <source>
        <dbReference type="Proteomes" id="UP000516173"/>
    </source>
</evidence>
<dbReference type="Gene3D" id="1.10.260.40">
    <property type="entry name" value="lambda repressor-like DNA-binding domains"/>
    <property type="match status" value="1"/>
</dbReference>
<dbReference type="Pfam" id="PF17765">
    <property type="entry name" value="MLTR_LBD"/>
    <property type="match status" value="1"/>
</dbReference>
<feature type="domain" description="HTH cro/C1-type" evidence="1">
    <location>
        <begin position="35"/>
        <end position="82"/>
    </location>
</feature>
<dbReference type="EMBL" id="AP023396">
    <property type="protein sequence ID" value="BCK52742.1"/>
    <property type="molecule type" value="Genomic_DNA"/>
</dbReference>
<dbReference type="PANTHER" id="PTHR35010">
    <property type="entry name" value="BLL4672 PROTEIN-RELATED"/>
    <property type="match status" value="1"/>
</dbReference>
<accession>A0A7G1KC52</accession>
<dbReference type="GeneID" id="80345135"/>
<dbReference type="PANTHER" id="PTHR35010:SF2">
    <property type="entry name" value="BLL4672 PROTEIN"/>
    <property type="match status" value="1"/>
</dbReference>
<dbReference type="RefSeq" id="WP_187686399.1">
    <property type="nucleotide sequence ID" value="NZ_AP023396.1"/>
</dbReference>
<evidence type="ECO:0000313" key="2">
    <source>
        <dbReference type="EMBL" id="BCK52742.1"/>
    </source>
</evidence>
<organism evidence="2 3">
    <name type="scientific">Nocardia wallacei</name>
    <dbReference type="NCBI Taxonomy" id="480035"/>
    <lineage>
        <taxon>Bacteria</taxon>
        <taxon>Bacillati</taxon>
        <taxon>Actinomycetota</taxon>
        <taxon>Actinomycetes</taxon>
        <taxon>Mycobacteriales</taxon>
        <taxon>Nocardiaceae</taxon>
        <taxon>Nocardia</taxon>
    </lineage>
</organism>
<name>A0A7G1KC52_9NOCA</name>
<dbReference type="KEGG" id="nwl:NWFMUON74_05140"/>